<keyword evidence="4" id="KW-1185">Reference proteome</keyword>
<accession>A0A9Q4FZU5</accession>
<evidence type="ECO:0000259" key="1">
    <source>
        <dbReference type="Pfam" id="PF05709"/>
    </source>
</evidence>
<evidence type="ECO:0000313" key="4">
    <source>
        <dbReference type="Proteomes" id="UP001057753"/>
    </source>
</evidence>
<protein>
    <submittedName>
        <fullName evidence="3">Phage tail family protein</fullName>
    </submittedName>
</protein>
<organism evidence="3 4">
    <name type="scientific">Salipaludibacillus agaradhaerens</name>
    <name type="common">Bacillus agaradhaerens</name>
    <dbReference type="NCBI Taxonomy" id="76935"/>
    <lineage>
        <taxon>Bacteria</taxon>
        <taxon>Bacillati</taxon>
        <taxon>Bacillota</taxon>
        <taxon>Bacilli</taxon>
        <taxon>Bacillales</taxon>
        <taxon>Bacillaceae</taxon>
    </lineage>
</organism>
<dbReference type="RefSeq" id="WP_257821605.1">
    <property type="nucleotide sequence ID" value="NZ_JABXYM010000001.1"/>
</dbReference>
<dbReference type="Pfam" id="PF22768">
    <property type="entry name" value="SPP1_Dit"/>
    <property type="match status" value="1"/>
</dbReference>
<dbReference type="InterPro" id="IPR054738">
    <property type="entry name" value="Siphovirus-type_tail_C"/>
</dbReference>
<dbReference type="Proteomes" id="UP001057753">
    <property type="component" value="Unassembled WGS sequence"/>
</dbReference>
<evidence type="ECO:0000313" key="3">
    <source>
        <dbReference type="EMBL" id="MCR6097173.1"/>
    </source>
</evidence>
<comment type="caution">
    <text evidence="3">The sequence shown here is derived from an EMBL/GenBank/DDBJ whole genome shotgun (WGS) entry which is preliminary data.</text>
</comment>
<dbReference type="Pfam" id="PF05709">
    <property type="entry name" value="Sipho_tail"/>
    <property type="match status" value="1"/>
</dbReference>
<dbReference type="InterPro" id="IPR008841">
    <property type="entry name" value="Siphovirus-type_tail_N"/>
</dbReference>
<dbReference type="EMBL" id="JABXYM010000001">
    <property type="protein sequence ID" value="MCR6097173.1"/>
    <property type="molecule type" value="Genomic_DNA"/>
</dbReference>
<feature type="domain" description="Siphovirus-type tail component RIFT-related" evidence="1">
    <location>
        <begin position="36"/>
        <end position="135"/>
    </location>
</feature>
<evidence type="ECO:0000259" key="2">
    <source>
        <dbReference type="Pfam" id="PF22768"/>
    </source>
</evidence>
<proteinExistence type="predicted"/>
<name>A0A9Q4FZU5_SALAG</name>
<reference evidence="3" key="1">
    <citation type="submission" date="2020-06" db="EMBL/GenBank/DDBJ databases">
        <title>Insight into the genomes of haloalkaliphilic bacilli from Kenyan soda lakes.</title>
        <authorList>
            <person name="Mwirichia R."/>
            <person name="Villamizar G.C."/>
            <person name="Poehlein A."/>
            <person name="Mugweru J."/>
            <person name="Kipnyargis A."/>
            <person name="Kiplimo D."/>
            <person name="Orwa P."/>
            <person name="Daniel R."/>
        </authorList>
    </citation>
    <scope>NUCLEOTIDE SEQUENCE</scope>
    <source>
        <strain evidence="3">B1096_S55</strain>
    </source>
</reference>
<dbReference type="NCBIfam" id="TIGR01633">
    <property type="entry name" value="phi3626_gp14_N"/>
    <property type="match status" value="1"/>
</dbReference>
<dbReference type="Gene3D" id="2.40.30.200">
    <property type="match status" value="1"/>
</dbReference>
<feature type="domain" description="Siphovirus-type tail component C-terminal" evidence="2">
    <location>
        <begin position="441"/>
        <end position="499"/>
    </location>
</feature>
<dbReference type="InterPro" id="IPR006520">
    <property type="entry name" value="Dit_BPSPP_N"/>
</dbReference>
<sequence>MIENVENMIFDGTDLANAFTNQEEGTYFIINNVYGRGVQSVENTLTHVAGMDGSYPSSSRLASRRMTVDITMKGTSFNDLRKRIEGLNEILFTRNIDVPIVFNDEPDRVYYGRIDEVTDTIESSHIYQAQLTIICSDPFKYGEEKKLTFSSDIVSFTNQGTAEADPIFEMEVLKPTTFAMVQNQEEQYQMIGIPAEDDVQIGDAKQLILREEGDGINQWEYNPTRIDPISGRIAHDGTMAYDGTGIIVDNYGTAPTDSNGYGPAIIRELPEAVQDFELTSVIDTRTDLKEENFRVEIYAFDEGLNMLGKIGIRDRFQAFHNRSGLARVGEYEDSRTRYLISASNYDYDNFGKSSMFFLRWKRVNNTFEFYLAQVVNGRHQDTITRTFTDSERVWSGRLKYVQIYIRTWKNRRNPYLARVNNITVNKLFQETVDQTLYIAYPGDIITFDHSSADLLINGEPRLDLRNFGSDNFKLTPGHNELIVLPSGSFNTAVSYRQRYR</sequence>
<gene>
    <name evidence="3" type="ORF">HXA33_11450</name>
</gene>
<dbReference type="AlphaFoldDB" id="A0A9Q4FZU5"/>
<dbReference type="Gene3D" id="2.60.120.860">
    <property type="match status" value="1"/>
</dbReference>